<evidence type="ECO:0000313" key="1">
    <source>
        <dbReference type="EMBL" id="MBB6479815.1"/>
    </source>
</evidence>
<dbReference type="AlphaFoldDB" id="A0A841R7I4"/>
<accession>A0A841R7I4</accession>
<proteinExistence type="predicted"/>
<dbReference type="EMBL" id="JACHGJ010000002">
    <property type="protein sequence ID" value="MBB6479815.1"/>
    <property type="molecule type" value="Genomic_DNA"/>
</dbReference>
<name>A0A841R7I4_9SPIO</name>
<organism evidence="1 2">
    <name type="scientific">Spirochaeta isovalerica</name>
    <dbReference type="NCBI Taxonomy" id="150"/>
    <lineage>
        <taxon>Bacteria</taxon>
        <taxon>Pseudomonadati</taxon>
        <taxon>Spirochaetota</taxon>
        <taxon>Spirochaetia</taxon>
        <taxon>Spirochaetales</taxon>
        <taxon>Spirochaetaceae</taxon>
        <taxon>Spirochaeta</taxon>
    </lineage>
</organism>
<gene>
    <name evidence="1" type="ORF">HNR50_001473</name>
</gene>
<comment type="caution">
    <text evidence="1">The sequence shown here is derived from an EMBL/GenBank/DDBJ whole genome shotgun (WGS) entry which is preliminary data.</text>
</comment>
<evidence type="ECO:0000313" key="2">
    <source>
        <dbReference type="Proteomes" id="UP000587760"/>
    </source>
</evidence>
<sequence length="133" mass="15241">MTEKDYMNVMANAYHTLESLPDHDREAIRIAAEQLSGMNADLSLGRLEIHASTLAKSDVKRQLQEIEELSFDELGSSINIEKPYDGSMTEEAWSRYAKAGRAELLLKRFTLLSRLRSDEPEAWDEVNELFFDD</sequence>
<reference evidence="1 2" key="1">
    <citation type="submission" date="2020-08" db="EMBL/GenBank/DDBJ databases">
        <title>Genomic Encyclopedia of Type Strains, Phase IV (KMG-IV): sequencing the most valuable type-strain genomes for metagenomic binning, comparative biology and taxonomic classification.</title>
        <authorList>
            <person name="Goeker M."/>
        </authorList>
    </citation>
    <scope>NUCLEOTIDE SEQUENCE [LARGE SCALE GENOMIC DNA]</scope>
    <source>
        <strain evidence="1 2">DSM 2461</strain>
    </source>
</reference>
<keyword evidence="2" id="KW-1185">Reference proteome</keyword>
<dbReference type="Proteomes" id="UP000587760">
    <property type="component" value="Unassembled WGS sequence"/>
</dbReference>
<dbReference type="RefSeq" id="WP_184745377.1">
    <property type="nucleotide sequence ID" value="NZ_JACHGJ010000002.1"/>
</dbReference>
<protein>
    <submittedName>
        <fullName evidence="1">Uncharacterized protein</fullName>
    </submittedName>
</protein>